<evidence type="ECO:0000313" key="2">
    <source>
        <dbReference type="EMBL" id="KAL2524933.1"/>
    </source>
</evidence>
<proteinExistence type="predicted"/>
<feature type="compositionally biased region" description="Low complexity" evidence="1">
    <location>
        <begin position="55"/>
        <end position="73"/>
    </location>
</feature>
<accession>A0ABD1UJP0</accession>
<keyword evidence="3" id="KW-1185">Reference proteome</keyword>
<sequence length="171" mass="18183">MAGSATGRGCNATFISLSVSPPSASHKFPIIPKQLVYTNKCSTFCISIGRTQISSPTPINTPRSSSSSSTPVVVEEEETGSSPTGDNFPVQSESARDSDSLPSIRGCKACGREEIESGCNGEGRIQGTDGLDKAWMRLPLGEVGEACPRKSVTRLNSKKKQGGLRRFKMEL</sequence>
<dbReference type="PANTHER" id="PTHR47721:SF2">
    <property type="entry name" value="OS01G0235100 PROTEIN"/>
    <property type="match status" value="1"/>
</dbReference>
<organism evidence="2 3">
    <name type="scientific">Abeliophyllum distichum</name>
    <dbReference type="NCBI Taxonomy" id="126358"/>
    <lineage>
        <taxon>Eukaryota</taxon>
        <taxon>Viridiplantae</taxon>
        <taxon>Streptophyta</taxon>
        <taxon>Embryophyta</taxon>
        <taxon>Tracheophyta</taxon>
        <taxon>Spermatophyta</taxon>
        <taxon>Magnoliopsida</taxon>
        <taxon>eudicotyledons</taxon>
        <taxon>Gunneridae</taxon>
        <taxon>Pentapetalae</taxon>
        <taxon>asterids</taxon>
        <taxon>lamiids</taxon>
        <taxon>Lamiales</taxon>
        <taxon>Oleaceae</taxon>
        <taxon>Forsythieae</taxon>
        <taxon>Abeliophyllum</taxon>
    </lineage>
</organism>
<feature type="region of interest" description="Disordered" evidence="1">
    <location>
        <begin position="55"/>
        <end position="103"/>
    </location>
</feature>
<dbReference type="EMBL" id="JBFOLK010000003">
    <property type="protein sequence ID" value="KAL2524933.1"/>
    <property type="molecule type" value="Genomic_DNA"/>
</dbReference>
<gene>
    <name evidence="2" type="ORF">Adt_09987</name>
</gene>
<dbReference type="AlphaFoldDB" id="A0ABD1UJP0"/>
<evidence type="ECO:0000256" key="1">
    <source>
        <dbReference type="SAM" id="MobiDB-lite"/>
    </source>
</evidence>
<evidence type="ECO:0000313" key="3">
    <source>
        <dbReference type="Proteomes" id="UP001604336"/>
    </source>
</evidence>
<comment type="caution">
    <text evidence="2">The sequence shown here is derived from an EMBL/GenBank/DDBJ whole genome shotgun (WGS) entry which is preliminary data.</text>
</comment>
<name>A0ABD1UJP0_9LAMI</name>
<dbReference type="PANTHER" id="PTHR47721">
    <property type="entry name" value="OS01G0235100 PROTEIN"/>
    <property type="match status" value="1"/>
</dbReference>
<dbReference type="Proteomes" id="UP001604336">
    <property type="component" value="Unassembled WGS sequence"/>
</dbReference>
<protein>
    <submittedName>
        <fullName evidence="2">Uncharacterized protein</fullName>
    </submittedName>
</protein>
<reference evidence="3" key="1">
    <citation type="submission" date="2024-07" db="EMBL/GenBank/DDBJ databases">
        <title>Two chromosome-level genome assemblies of Korean endemic species Abeliophyllum distichum and Forsythia ovata (Oleaceae).</title>
        <authorList>
            <person name="Jang H."/>
        </authorList>
    </citation>
    <scope>NUCLEOTIDE SEQUENCE [LARGE SCALE GENOMIC DNA]</scope>
</reference>